<feature type="region of interest" description="Disordered" evidence="2">
    <location>
        <begin position="308"/>
        <end position="330"/>
    </location>
</feature>
<keyword evidence="3" id="KW-0472">Membrane</keyword>
<dbReference type="EMBL" id="FMYO01000001">
    <property type="protein sequence ID" value="SDB87127.1"/>
    <property type="molecule type" value="Genomic_DNA"/>
</dbReference>
<dbReference type="PRINTS" id="PR00625">
    <property type="entry name" value="JDOMAIN"/>
</dbReference>
<dbReference type="PROSITE" id="PS50076">
    <property type="entry name" value="DNAJ_2"/>
    <property type="match status" value="1"/>
</dbReference>
<dbReference type="OrthoDB" id="9779889at2"/>
<evidence type="ECO:0000313" key="6">
    <source>
        <dbReference type="Proteomes" id="UP000243468"/>
    </source>
</evidence>
<keyword evidence="3" id="KW-1133">Transmembrane helix</keyword>
<evidence type="ECO:0000256" key="3">
    <source>
        <dbReference type="SAM" id="Phobius"/>
    </source>
</evidence>
<proteinExistence type="predicted"/>
<dbReference type="Gene3D" id="1.10.287.110">
    <property type="entry name" value="DnaJ domain"/>
    <property type="match status" value="1"/>
</dbReference>
<evidence type="ECO:0000313" key="5">
    <source>
        <dbReference type="EMBL" id="SDB87127.1"/>
    </source>
</evidence>
<dbReference type="STRING" id="1226327.SAMN05421732_101496"/>
<dbReference type="AlphaFoldDB" id="A0A1G6GYK2"/>
<feature type="compositionally biased region" description="Basic and acidic residues" evidence="2">
    <location>
        <begin position="80"/>
        <end position="144"/>
    </location>
</feature>
<reference evidence="6" key="1">
    <citation type="submission" date="2016-09" db="EMBL/GenBank/DDBJ databases">
        <authorList>
            <person name="Varghese N."/>
            <person name="Submissions S."/>
        </authorList>
    </citation>
    <scope>NUCLEOTIDE SEQUENCE [LARGE SCALE GENOMIC DNA]</scope>
    <source>
        <strain evidence="6">ANC 4667</strain>
    </source>
</reference>
<evidence type="ECO:0000259" key="4">
    <source>
        <dbReference type="PROSITE" id="PS50076"/>
    </source>
</evidence>
<keyword evidence="3" id="KW-0812">Transmembrane</keyword>
<organism evidence="5 6">
    <name type="scientific">Acinetobacter kookii</name>
    <dbReference type="NCBI Taxonomy" id="1226327"/>
    <lineage>
        <taxon>Bacteria</taxon>
        <taxon>Pseudomonadati</taxon>
        <taxon>Pseudomonadota</taxon>
        <taxon>Gammaproteobacteria</taxon>
        <taxon>Moraxellales</taxon>
        <taxon>Moraxellaceae</taxon>
        <taxon>Acinetobacter</taxon>
    </lineage>
</organism>
<dbReference type="Pfam" id="PF00226">
    <property type="entry name" value="DnaJ"/>
    <property type="match status" value="1"/>
</dbReference>
<feature type="region of interest" description="Disordered" evidence="2">
    <location>
        <begin position="365"/>
        <end position="404"/>
    </location>
</feature>
<keyword evidence="6" id="KW-1185">Reference proteome</keyword>
<dbReference type="SMART" id="SM00271">
    <property type="entry name" value="DnaJ"/>
    <property type="match status" value="1"/>
</dbReference>
<dbReference type="SUPFAM" id="SSF46565">
    <property type="entry name" value="Chaperone J-domain"/>
    <property type="match status" value="1"/>
</dbReference>
<feature type="compositionally biased region" description="Basic and acidic residues" evidence="2">
    <location>
        <begin position="153"/>
        <end position="185"/>
    </location>
</feature>
<dbReference type="PANTHER" id="PTHR24074">
    <property type="entry name" value="CO-CHAPERONE PROTEIN DJLA"/>
    <property type="match status" value="1"/>
</dbReference>
<dbReference type="RefSeq" id="WP_092818555.1">
    <property type="nucleotide sequence ID" value="NZ_BAABKJ010000006.1"/>
</dbReference>
<evidence type="ECO:0000256" key="2">
    <source>
        <dbReference type="SAM" id="MobiDB-lite"/>
    </source>
</evidence>
<keyword evidence="1" id="KW-0143">Chaperone</keyword>
<dbReference type="InterPro" id="IPR036869">
    <property type="entry name" value="J_dom_sf"/>
</dbReference>
<dbReference type="Proteomes" id="UP000243468">
    <property type="component" value="Unassembled WGS sequence"/>
</dbReference>
<protein>
    <submittedName>
        <fullName evidence="5">DnaJ domain-containing protein</fullName>
    </submittedName>
</protein>
<evidence type="ECO:0000256" key="1">
    <source>
        <dbReference type="ARBA" id="ARBA00023186"/>
    </source>
</evidence>
<dbReference type="InterPro" id="IPR050817">
    <property type="entry name" value="DjlA_DnaK_co-chaperone"/>
</dbReference>
<feature type="domain" description="J" evidence="4">
    <location>
        <begin position="3"/>
        <end position="69"/>
    </location>
</feature>
<feature type="transmembrane region" description="Helical" evidence="3">
    <location>
        <begin position="262"/>
        <end position="278"/>
    </location>
</feature>
<feature type="region of interest" description="Disordered" evidence="2">
    <location>
        <begin position="80"/>
        <end position="185"/>
    </location>
</feature>
<gene>
    <name evidence="5" type="ORF">SAMN05421732_101496</name>
</gene>
<feature type="compositionally biased region" description="Acidic residues" evidence="2">
    <location>
        <begin position="310"/>
        <end position="319"/>
    </location>
</feature>
<name>A0A1G6GYK2_9GAMM</name>
<accession>A0A1G6GYK2</accession>
<dbReference type="CDD" id="cd06257">
    <property type="entry name" value="DnaJ"/>
    <property type="match status" value="1"/>
</dbReference>
<sequence>MIDFYDLLGVDNNEISQEIKKAYRKLALKYHPDRHQGNSHEAEEMMKLLNEAKDVLLNDEKREEYDAALYSFQQFKARQQQEAERRQREQAEQAARKKRQQTEQAEREKQEQAKRQHQANAEREKREQAERDRQAQAQQEKQEQSQRQQQESQSKERRREQYRKEQQAQRKREREEAERKARERAWRDKEFEKHKREYEEQLEKERQAKAQRDEQIKESIRKQRLREEEDQRRAKAARLAKEAEEKLKQEAIAHASKKRKRILLVLCVIGFVIAFYVYQKNHTQSDYLDDPYAAYGFDESAEEVQLPPDLYDEPSENELNEQGVRQQERDQHQIHVDDSDKHANTAADVINMTADVATTATTDTAPTVEAQTVPIQPKIEKPQPSATVKKKEDGLSLGNDDFFN</sequence>
<dbReference type="InterPro" id="IPR001623">
    <property type="entry name" value="DnaJ_domain"/>
</dbReference>